<sequence length="157" mass="17149">MFTTGVETLMTSGARPSPERRREGLSRYQTPTSRLGRGDGAQSTLVANAKGEREGRVQRVWGSERKHKKTDQHNAGIRGSHRFSPRQSLLHRQINSQAPLTWSGNGSLGAVGNAGERYQPLYCGSSKNCTALDPHLTGNYAAILPSYRHALEVAYGS</sequence>
<gene>
    <name evidence="2" type="ORF">B0T17DRAFT_598489</name>
</gene>
<organism evidence="2 3">
    <name type="scientific">Bombardia bombarda</name>
    <dbReference type="NCBI Taxonomy" id="252184"/>
    <lineage>
        <taxon>Eukaryota</taxon>
        <taxon>Fungi</taxon>
        <taxon>Dikarya</taxon>
        <taxon>Ascomycota</taxon>
        <taxon>Pezizomycotina</taxon>
        <taxon>Sordariomycetes</taxon>
        <taxon>Sordariomycetidae</taxon>
        <taxon>Sordariales</taxon>
        <taxon>Lasiosphaeriaceae</taxon>
        <taxon>Bombardia</taxon>
    </lineage>
</organism>
<evidence type="ECO:0000313" key="3">
    <source>
        <dbReference type="Proteomes" id="UP001174934"/>
    </source>
</evidence>
<dbReference type="Proteomes" id="UP001174934">
    <property type="component" value="Unassembled WGS sequence"/>
</dbReference>
<proteinExistence type="predicted"/>
<reference evidence="2" key="1">
    <citation type="submission" date="2023-06" db="EMBL/GenBank/DDBJ databases">
        <title>Genome-scale phylogeny and comparative genomics of the fungal order Sordariales.</title>
        <authorList>
            <consortium name="Lawrence Berkeley National Laboratory"/>
            <person name="Hensen N."/>
            <person name="Bonometti L."/>
            <person name="Westerberg I."/>
            <person name="Brannstrom I.O."/>
            <person name="Guillou S."/>
            <person name="Cros-Aarteil S."/>
            <person name="Calhoun S."/>
            <person name="Haridas S."/>
            <person name="Kuo A."/>
            <person name="Mondo S."/>
            <person name="Pangilinan J."/>
            <person name="Riley R."/>
            <person name="LaButti K."/>
            <person name="Andreopoulos B."/>
            <person name="Lipzen A."/>
            <person name="Chen C."/>
            <person name="Yanf M."/>
            <person name="Daum C."/>
            <person name="Ng V."/>
            <person name="Clum A."/>
            <person name="Steindorff A."/>
            <person name="Ohm R."/>
            <person name="Martin F."/>
            <person name="Silar P."/>
            <person name="Natvig D."/>
            <person name="Lalanne C."/>
            <person name="Gautier V."/>
            <person name="Ament-velasquez S.L."/>
            <person name="Kruys A."/>
            <person name="Hutchinson M.I."/>
            <person name="Powell A.J."/>
            <person name="Barry K."/>
            <person name="Miller A.N."/>
            <person name="Grigoriev I.V."/>
            <person name="Debuchy R."/>
            <person name="Gladieux P."/>
            <person name="Thoren M.H."/>
            <person name="Johannesson H."/>
        </authorList>
    </citation>
    <scope>NUCLEOTIDE SEQUENCE</scope>
    <source>
        <strain evidence="2">SMH3391-2</strain>
    </source>
</reference>
<evidence type="ECO:0000256" key="1">
    <source>
        <dbReference type="SAM" id="MobiDB-lite"/>
    </source>
</evidence>
<feature type="compositionally biased region" description="Polar residues" evidence="1">
    <location>
        <begin position="1"/>
        <end position="11"/>
    </location>
</feature>
<comment type="caution">
    <text evidence="2">The sequence shown here is derived from an EMBL/GenBank/DDBJ whole genome shotgun (WGS) entry which is preliminary data.</text>
</comment>
<name>A0AA39XAC3_9PEZI</name>
<dbReference type="AlphaFoldDB" id="A0AA39XAC3"/>
<evidence type="ECO:0000313" key="2">
    <source>
        <dbReference type="EMBL" id="KAK0630254.1"/>
    </source>
</evidence>
<keyword evidence="3" id="KW-1185">Reference proteome</keyword>
<protein>
    <submittedName>
        <fullName evidence="2">Uncharacterized protein</fullName>
    </submittedName>
</protein>
<feature type="region of interest" description="Disordered" evidence="1">
    <location>
        <begin position="1"/>
        <end position="81"/>
    </location>
</feature>
<dbReference type="EMBL" id="JAULSR010000002">
    <property type="protein sequence ID" value="KAK0630254.1"/>
    <property type="molecule type" value="Genomic_DNA"/>
</dbReference>
<accession>A0AA39XAC3</accession>